<keyword evidence="8 15" id="KW-0378">Hydrolase</keyword>
<evidence type="ECO:0000256" key="12">
    <source>
        <dbReference type="ARBA" id="ARBA00023285"/>
    </source>
</evidence>
<keyword evidence="9 15" id="KW-0862">Zinc</keyword>
<dbReference type="InterPro" id="IPR005941">
    <property type="entry name" value="DapE_proteobac"/>
</dbReference>
<dbReference type="SUPFAM" id="SSF53187">
    <property type="entry name" value="Zn-dependent exopeptidases"/>
    <property type="match status" value="1"/>
</dbReference>
<evidence type="ECO:0000256" key="9">
    <source>
        <dbReference type="ARBA" id="ARBA00022833"/>
    </source>
</evidence>
<dbReference type="NCBIfam" id="TIGR01246">
    <property type="entry name" value="dapE_proteo"/>
    <property type="match status" value="1"/>
</dbReference>
<evidence type="ECO:0000256" key="14">
    <source>
        <dbReference type="ARBA" id="ARBA00051301"/>
    </source>
</evidence>
<proteinExistence type="inferred from homology"/>
<feature type="binding site" evidence="15">
    <location>
        <position position="182"/>
    </location>
    <ligand>
        <name>Zn(2+)</name>
        <dbReference type="ChEBI" id="CHEBI:29105"/>
        <label>1</label>
    </ligand>
</feature>
<comment type="cofactor">
    <cofactor evidence="15">
        <name>Zn(2+)</name>
        <dbReference type="ChEBI" id="CHEBI:29105"/>
    </cofactor>
    <cofactor evidence="15">
        <name>Co(2+)</name>
        <dbReference type="ChEBI" id="CHEBI:48828"/>
    </cofactor>
    <text evidence="15">Binds 2 Zn(2+) or Co(2+) ions per subunit.</text>
</comment>
<keyword evidence="6 15" id="KW-0028">Amino-acid biosynthesis</keyword>
<evidence type="ECO:0000256" key="2">
    <source>
        <dbReference type="ARBA" id="ARBA00006746"/>
    </source>
</evidence>
<dbReference type="InterPro" id="IPR011650">
    <property type="entry name" value="Peptidase_M20_dimer"/>
</dbReference>
<dbReference type="InterPro" id="IPR001261">
    <property type="entry name" value="ArgE/DapE_CS"/>
</dbReference>
<evidence type="ECO:0000313" key="17">
    <source>
        <dbReference type="EMBL" id="MFC5295311.1"/>
    </source>
</evidence>
<comment type="pathway">
    <text evidence="1 15">Amino-acid biosynthesis; L-lysine biosynthesis via DAP pathway; LL-2,6-diaminopimelate from (S)-tetrahydrodipicolinate (succinylase route): step 3/3.</text>
</comment>
<evidence type="ECO:0000259" key="16">
    <source>
        <dbReference type="Pfam" id="PF07687"/>
    </source>
</evidence>
<organism evidence="17 18">
    <name type="scientific">Bosea minatitlanensis</name>
    <dbReference type="NCBI Taxonomy" id="128782"/>
    <lineage>
        <taxon>Bacteria</taxon>
        <taxon>Pseudomonadati</taxon>
        <taxon>Pseudomonadota</taxon>
        <taxon>Alphaproteobacteria</taxon>
        <taxon>Hyphomicrobiales</taxon>
        <taxon>Boseaceae</taxon>
        <taxon>Bosea</taxon>
    </lineage>
</organism>
<keyword evidence="10 15" id="KW-0220">Diaminopimelate biosynthesis</keyword>
<comment type="subunit">
    <text evidence="3 15">Homodimer.</text>
</comment>
<feature type="binding site" evidence="15">
    <location>
        <position position="119"/>
    </location>
    <ligand>
        <name>Zn(2+)</name>
        <dbReference type="ChEBI" id="CHEBI:29105"/>
        <label>1</label>
    </ligand>
</feature>
<dbReference type="RefSeq" id="WP_158443747.1">
    <property type="nucleotide sequence ID" value="NZ_JAOAOS010000010.1"/>
</dbReference>
<dbReference type="NCBIfam" id="NF009557">
    <property type="entry name" value="PRK13009.1"/>
    <property type="match status" value="1"/>
</dbReference>
<dbReference type="InterPro" id="IPR002933">
    <property type="entry name" value="Peptidase_M20"/>
</dbReference>
<evidence type="ECO:0000256" key="11">
    <source>
        <dbReference type="ARBA" id="ARBA00023154"/>
    </source>
</evidence>
<feature type="domain" description="Peptidase M20 dimerisation" evidence="16">
    <location>
        <begin position="195"/>
        <end position="301"/>
    </location>
</feature>
<name>A0ABW0F9X0_9HYPH</name>
<keyword evidence="11 15" id="KW-0457">Lysine biosynthesis</keyword>
<dbReference type="EC" id="3.5.1.18" evidence="4 15"/>
<evidence type="ECO:0000256" key="4">
    <source>
        <dbReference type="ARBA" id="ARBA00011921"/>
    </source>
</evidence>
<reference evidence="18" key="1">
    <citation type="journal article" date="2019" name="Int. J. Syst. Evol. Microbiol.">
        <title>The Global Catalogue of Microorganisms (GCM) 10K type strain sequencing project: providing services to taxonomists for standard genome sequencing and annotation.</title>
        <authorList>
            <consortium name="The Broad Institute Genomics Platform"/>
            <consortium name="The Broad Institute Genome Sequencing Center for Infectious Disease"/>
            <person name="Wu L."/>
            <person name="Ma J."/>
        </authorList>
    </citation>
    <scope>NUCLEOTIDE SEQUENCE [LARGE SCALE GENOMIC DNA]</scope>
    <source>
        <strain evidence="18">CGMCC 1.15643</strain>
    </source>
</reference>
<dbReference type="PANTHER" id="PTHR43808">
    <property type="entry name" value="ACETYLORNITHINE DEACETYLASE"/>
    <property type="match status" value="1"/>
</dbReference>
<comment type="function">
    <text evidence="15">Catalyzes the hydrolysis of N-succinyl-L,L-diaminopimelic acid (SDAP), forming succinate and LL-2,6-diaminopimelate (DAP), an intermediate involved in the bacterial biosynthesis of lysine and meso-diaminopimelic acid, an essential component of bacterial cell walls.</text>
</comment>
<feature type="binding site" evidence="15">
    <location>
        <position position="371"/>
    </location>
    <ligand>
        <name>Zn(2+)</name>
        <dbReference type="ChEBI" id="CHEBI:29105"/>
        <label>2</label>
    </ligand>
</feature>
<evidence type="ECO:0000256" key="1">
    <source>
        <dbReference type="ARBA" id="ARBA00005130"/>
    </source>
</evidence>
<evidence type="ECO:0000256" key="15">
    <source>
        <dbReference type="HAMAP-Rule" id="MF_01690"/>
    </source>
</evidence>
<dbReference type="PROSITE" id="PS00759">
    <property type="entry name" value="ARGE_DAPE_CPG2_2"/>
    <property type="match status" value="1"/>
</dbReference>
<protein>
    <recommendedName>
        <fullName evidence="5 15">Succinyl-diaminopimelate desuccinylase</fullName>
        <shortName evidence="15">SDAP desuccinylase</shortName>
        <ecNumber evidence="4 15">3.5.1.18</ecNumber>
    </recommendedName>
    <alternativeName>
        <fullName evidence="13 15">N-succinyl-LL-2,6-diaminoheptanedioate amidohydrolase</fullName>
    </alternativeName>
</protein>
<dbReference type="PANTHER" id="PTHR43808:SF31">
    <property type="entry name" value="N-ACETYL-L-CITRULLINE DEACETYLASE"/>
    <property type="match status" value="1"/>
</dbReference>
<feature type="binding site" evidence="15">
    <location>
        <position position="86"/>
    </location>
    <ligand>
        <name>Zn(2+)</name>
        <dbReference type="ChEBI" id="CHEBI:29105"/>
        <label>1</label>
    </ligand>
</feature>
<dbReference type="InterPro" id="IPR050072">
    <property type="entry name" value="Peptidase_M20A"/>
</dbReference>
<dbReference type="EMBL" id="JBHSLI010000009">
    <property type="protein sequence ID" value="MFC5295311.1"/>
    <property type="molecule type" value="Genomic_DNA"/>
</dbReference>
<comment type="catalytic activity">
    <reaction evidence="14 15">
        <text>N-succinyl-(2S,6S)-2,6-diaminopimelate + H2O = (2S,6S)-2,6-diaminopimelate + succinate</text>
        <dbReference type="Rhea" id="RHEA:22608"/>
        <dbReference type="ChEBI" id="CHEBI:15377"/>
        <dbReference type="ChEBI" id="CHEBI:30031"/>
        <dbReference type="ChEBI" id="CHEBI:57609"/>
        <dbReference type="ChEBI" id="CHEBI:58087"/>
        <dbReference type="EC" id="3.5.1.18"/>
    </reaction>
</comment>
<dbReference type="CDD" id="cd03891">
    <property type="entry name" value="M20_DapE_proteobac"/>
    <property type="match status" value="1"/>
</dbReference>
<evidence type="ECO:0000256" key="10">
    <source>
        <dbReference type="ARBA" id="ARBA00022915"/>
    </source>
</evidence>
<feature type="active site" description="Proton acceptor" evidence="15">
    <location>
        <position position="153"/>
    </location>
</feature>
<feature type="binding site" evidence="15">
    <location>
        <position position="154"/>
    </location>
    <ligand>
        <name>Zn(2+)</name>
        <dbReference type="ChEBI" id="CHEBI:29105"/>
        <label>2</label>
    </ligand>
</feature>
<comment type="similarity">
    <text evidence="2 15">Belongs to the peptidase M20A family. DapE subfamily.</text>
</comment>
<evidence type="ECO:0000313" key="18">
    <source>
        <dbReference type="Proteomes" id="UP001595976"/>
    </source>
</evidence>
<evidence type="ECO:0000256" key="7">
    <source>
        <dbReference type="ARBA" id="ARBA00022723"/>
    </source>
</evidence>
<dbReference type="Gene3D" id="3.40.630.10">
    <property type="entry name" value="Zn peptidases"/>
    <property type="match status" value="2"/>
</dbReference>
<keyword evidence="18" id="KW-1185">Reference proteome</keyword>
<dbReference type="HAMAP" id="MF_01690">
    <property type="entry name" value="DapE"/>
    <property type="match status" value="1"/>
</dbReference>
<dbReference type="Pfam" id="PF07687">
    <property type="entry name" value="M20_dimer"/>
    <property type="match status" value="1"/>
</dbReference>
<dbReference type="SUPFAM" id="SSF55031">
    <property type="entry name" value="Bacterial exopeptidase dimerisation domain"/>
    <property type="match status" value="1"/>
</dbReference>
<keyword evidence="12 15" id="KW-0170">Cobalt</keyword>
<evidence type="ECO:0000256" key="3">
    <source>
        <dbReference type="ARBA" id="ARBA00011738"/>
    </source>
</evidence>
<dbReference type="Pfam" id="PF01546">
    <property type="entry name" value="Peptidase_M20"/>
    <property type="match status" value="1"/>
</dbReference>
<evidence type="ECO:0000256" key="6">
    <source>
        <dbReference type="ARBA" id="ARBA00022605"/>
    </source>
</evidence>
<evidence type="ECO:0000256" key="13">
    <source>
        <dbReference type="ARBA" id="ARBA00031891"/>
    </source>
</evidence>
<feature type="active site" evidence="15">
    <location>
        <position position="88"/>
    </location>
</feature>
<gene>
    <name evidence="15 17" type="primary">dapE</name>
    <name evidence="17" type="ORF">ACFPK2_20155</name>
</gene>
<dbReference type="Proteomes" id="UP001595976">
    <property type="component" value="Unassembled WGS sequence"/>
</dbReference>
<evidence type="ECO:0000256" key="8">
    <source>
        <dbReference type="ARBA" id="ARBA00022801"/>
    </source>
</evidence>
<dbReference type="InterPro" id="IPR036264">
    <property type="entry name" value="Bact_exopeptidase_dim_dom"/>
</dbReference>
<dbReference type="GO" id="GO:0009014">
    <property type="term" value="F:succinyl-diaminopimelate desuccinylase activity"/>
    <property type="evidence" value="ECO:0007669"/>
    <property type="project" value="UniProtKB-EC"/>
</dbReference>
<keyword evidence="7 15" id="KW-0479">Metal-binding</keyword>
<sequence length="403" mass="43096">MTATPTRSAPPLDFDPADPVALTQALVRCPSVTPAEAGVLALLEQVLAAEGYAVHRPVFSEPGMPDVENLYARIGSEGPVFVVAGHVDVVPVGDEAAWTRAPFAATIENGVLYGRGACDMKGGLAAMVSAAIRYRRENPEAPGSIAFLVAGDEEGPAVNGTVKLLKWAHERGERFDHCLLGEPTNPAAMSDMIKIGRRGSLTGELTVNGTQGHVGYPHLADNPIRGMVRLLAALDATPLDAGTTHFDPSNLEVTTLDVGNPATNVIPAQARAVFNIRFNDRWTPETLAAEIERRLREAAGNTVRYEIRFRPTNSVAFLTEPGPFVAMVADAVEAETGKRPALSTTGGTSDARFIKSYCPVVEYGVVGKTMHQVDECVAVSDLLALERITHRLLARYFAAQHRA</sequence>
<feature type="binding site" evidence="15">
    <location>
        <position position="119"/>
    </location>
    <ligand>
        <name>Zn(2+)</name>
        <dbReference type="ChEBI" id="CHEBI:29105"/>
        <label>2</label>
    </ligand>
</feature>
<evidence type="ECO:0000256" key="5">
    <source>
        <dbReference type="ARBA" id="ARBA00022391"/>
    </source>
</evidence>
<accession>A0ABW0F9X0</accession>
<comment type="caution">
    <text evidence="17">The sequence shown here is derived from an EMBL/GenBank/DDBJ whole genome shotgun (WGS) entry which is preliminary data.</text>
</comment>